<protein>
    <submittedName>
        <fullName evidence="1">Uncharacterized protein</fullName>
    </submittedName>
</protein>
<proteinExistence type="predicted"/>
<dbReference type="RefSeq" id="WP_175470557.1">
    <property type="nucleotide sequence ID" value="NZ_FNRA01000005.1"/>
</dbReference>
<organism evidence="1 2">
    <name type="scientific">Pedobacter hartonius</name>
    <dbReference type="NCBI Taxonomy" id="425514"/>
    <lineage>
        <taxon>Bacteria</taxon>
        <taxon>Pseudomonadati</taxon>
        <taxon>Bacteroidota</taxon>
        <taxon>Sphingobacteriia</taxon>
        <taxon>Sphingobacteriales</taxon>
        <taxon>Sphingobacteriaceae</taxon>
        <taxon>Pedobacter</taxon>
    </lineage>
</organism>
<evidence type="ECO:0000313" key="2">
    <source>
        <dbReference type="Proteomes" id="UP000198850"/>
    </source>
</evidence>
<accession>A0A1H4E6U1</accession>
<dbReference type="Proteomes" id="UP000198850">
    <property type="component" value="Unassembled WGS sequence"/>
</dbReference>
<gene>
    <name evidence="1" type="ORF">SAMN05443550_105249</name>
</gene>
<dbReference type="EMBL" id="FNRA01000005">
    <property type="protein sequence ID" value="SEA80062.1"/>
    <property type="molecule type" value="Genomic_DNA"/>
</dbReference>
<keyword evidence="2" id="KW-1185">Reference proteome</keyword>
<reference evidence="1 2" key="1">
    <citation type="submission" date="2016-10" db="EMBL/GenBank/DDBJ databases">
        <authorList>
            <person name="de Groot N.N."/>
        </authorList>
    </citation>
    <scope>NUCLEOTIDE SEQUENCE [LARGE SCALE GENOMIC DNA]</scope>
    <source>
        <strain evidence="1 2">DSM 19033</strain>
    </source>
</reference>
<name>A0A1H4E6U1_9SPHI</name>
<sequence>MGRNDSKLRIFFSDVEILINESYNRGYKAKDEEMKAELKNLFSSNMLQTNQIA</sequence>
<evidence type="ECO:0000313" key="1">
    <source>
        <dbReference type="EMBL" id="SEA80062.1"/>
    </source>
</evidence>
<dbReference type="AlphaFoldDB" id="A0A1H4E6U1"/>